<dbReference type="AlphaFoldDB" id="A0A8X7V5Z0"/>
<protein>
    <submittedName>
        <fullName evidence="2">Uncharacterized protein</fullName>
    </submittedName>
</protein>
<sequence length="104" mass="11700">MDEERQELRRLVHRHLVATVLAISTVFIDLDLKPDLKSGRRALACASVCKTLAELCFTMVAVRIARTPVVMESMRKSREACDVYLSLGSVYLLISLALSVYLRC</sequence>
<evidence type="ECO:0000313" key="3">
    <source>
        <dbReference type="Proteomes" id="UP000886595"/>
    </source>
</evidence>
<comment type="caution">
    <text evidence="2">The sequence shown here is derived from an EMBL/GenBank/DDBJ whole genome shotgun (WGS) entry which is preliminary data.</text>
</comment>
<keyword evidence="3" id="KW-1185">Reference proteome</keyword>
<evidence type="ECO:0000256" key="1">
    <source>
        <dbReference type="SAM" id="Phobius"/>
    </source>
</evidence>
<keyword evidence="1" id="KW-1133">Transmembrane helix</keyword>
<evidence type="ECO:0000313" key="2">
    <source>
        <dbReference type="EMBL" id="KAG2303539.1"/>
    </source>
</evidence>
<keyword evidence="1" id="KW-0472">Membrane</keyword>
<accession>A0A8X7V5Z0</accession>
<dbReference type="OrthoDB" id="10380729at2759"/>
<dbReference type="EMBL" id="JAAMPC010000007">
    <property type="protein sequence ID" value="KAG2303539.1"/>
    <property type="molecule type" value="Genomic_DNA"/>
</dbReference>
<reference evidence="2 3" key="1">
    <citation type="submission" date="2020-02" db="EMBL/GenBank/DDBJ databases">
        <authorList>
            <person name="Ma Q."/>
            <person name="Huang Y."/>
            <person name="Song X."/>
            <person name="Pei D."/>
        </authorList>
    </citation>
    <scope>NUCLEOTIDE SEQUENCE [LARGE SCALE GENOMIC DNA]</scope>
    <source>
        <strain evidence="2">Sxm20200214</strain>
        <tissue evidence="2">Leaf</tissue>
    </source>
</reference>
<organism evidence="2 3">
    <name type="scientific">Brassica carinata</name>
    <name type="common">Ethiopian mustard</name>
    <name type="synonym">Abyssinian cabbage</name>
    <dbReference type="NCBI Taxonomy" id="52824"/>
    <lineage>
        <taxon>Eukaryota</taxon>
        <taxon>Viridiplantae</taxon>
        <taxon>Streptophyta</taxon>
        <taxon>Embryophyta</taxon>
        <taxon>Tracheophyta</taxon>
        <taxon>Spermatophyta</taxon>
        <taxon>Magnoliopsida</taxon>
        <taxon>eudicotyledons</taxon>
        <taxon>Gunneridae</taxon>
        <taxon>Pentapetalae</taxon>
        <taxon>rosids</taxon>
        <taxon>malvids</taxon>
        <taxon>Brassicales</taxon>
        <taxon>Brassicaceae</taxon>
        <taxon>Brassiceae</taxon>
        <taxon>Brassica</taxon>
    </lineage>
</organism>
<keyword evidence="1" id="KW-0812">Transmembrane</keyword>
<proteinExistence type="predicted"/>
<dbReference type="Proteomes" id="UP000886595">
    <property type="component" value="Unassembled WGS sequence"/>
</dbReference>
<name>A0A8X7V5Z0_BRACI</name>
<feature type="transmembrane region" description="Helical" evidence="1">
    <location>
        <begin position="84"/>
        <end position="102"/>
    </location>
</feature>
<gene>
    <name evidence="2" type="ORF">Bca52824_032190</name>
</gene>